<protein>
    <submittedName>
        <fullName evidence="3">SDR family oxidoreductase</fullName>
    </submittedName>
</protein>
<evidence type="ECO:0000256" key="1">
    <source>
        <dbReference type="ARBA" id="ARBA00022857"/>
    </source>
</evidence>
<dbReference type="PANTHER" id="PTHR42748:SF3">
    <property type="entry name" value="BLL4366 PROTEIN"/>
    <property type="match status" value="1"/>
</dbReference>
<dbReference type="SUPFAM" id="SSF51735">
    <property type="entry name" value="NAD(P)-binding Rossmann-fold domains"/>
    <property type="match status" value="1"/>
</dbReference>
<dbReference type="PANTHER" id="PTHR42748">
    <property type="entry name" value="NITROGEN METABOLITE REPRESSION PROTEIN NMRA FAMILY MEMBER"/>
    <property type="match status" value="1"/>
</dbReference>
<comment type="caution">
    <text evidence="3">The sequence shown here is derived from an EMBL/GenBank/DDBJ whole genome shotgun (WGS) entry which is preliminary data.</text>
</comment>
<sequence>MQASQKIVVVGGTGLIGSKVVALLQTSGHDVVVAAPATGVNSITGEGLAQALNGAHAVIDVSNAPSYDPAVVKSFFETSGRNIAAAEAVAKVKHHVTLSIVGVDRMPDNGYFQGKIAQEAIVTSAGTPYTIVRATQFMEFLTGIADSSVVEGKIHLSPGLFQPIAADDVAAFLADIATGAPANGVVEVAGPERAPLADIVGRHLALTNDARVVERDPQAKYFGGTVTEESLVPLGQARLGTTTHGSWLQRQKAVH</sequence>
<dbReference type="Pfam" id="PF13460">
    <property type="entry name" value="NAD_binding_10"/>
    <property type="match status" value="1"/>
</dbReference>
<evidence type="ECO:0000313" key="4">
    <source>
        <dbReference type="Proteomes" id="UP001161094"/>
    </source>
</evidence>
<name>A0AA42LTZ3_9BURK</name>
<dbReference type="InterPro" id="IPR036291">
    <property type="entry name" value="NAD(P)-bd_dom_sf"/>
</dbReference>
<dbReference type="Gene3D" id="3.40.50.720">
    <property type="entry name" value="NAD(P)-binding Rossmann-like Domain"/>
    <property type="match status" value="1"/>
</dbReference>
<gene>
    <name evidence="3" type="ORF">N5D93_27250</name>
</gene>
<evidence type="ECO:0000259" key="2">
    <source>
        <dbReference type="Pfam" id="PF13460"/>
    </source>
</evidence>
<proteinExistence type="predicted"/>
<accession>A0AA42LTZ3</accession>
<dbReference type="Proteomes" id="UP001161094">
    <property type="component" value="Unassembled WGS sequence"/>
</dbReference>
<organism evidence="3 4">
    <name type="scientific">Achromobacter spanius</name>
    <dbReference type="NCBI Taxonomy" id="217203"/>
    <lineage>
        <taxon>Bacteria</taxon>
        <taxon>Pseudomonadati</taxon>
        <taxon>Pseudomonadota</taxon>
        <taxon>Betaproteobacteria</taxon>
        <taxon>Burkholderiales</taxon>
        <taxon>Alcaligenaceae</taxon>
        <taxon>Achromobacter</taxon>
    </lineage>
</organism>
<dbReference type="InterPro" id="IPR051164">
    <property type="entry name" value="NmrA-like_oxidored"/>
</dbReference>
<reference evidence="3" key="1">
    <citation type="submission" date="2022-09" db="EMBL/GenBank/DDBJ databases">
        <title>Intensive care unit water sources are persistently colonized with multi-drug resistant bacteria and are the site of extensive horizontal gene transfer of antibiotic resistance genes.</title>
        <authorList>
            <person name="Diorio-Toth L."/>
        </authorList>
    </citation>
    <scope>NUCLEOTIDE SEQUENCE</scope>
    <source>
        <strain evidence="3">GD03843</strain>
    </source>
</reference>
<feature type="domain" description="NAD(P)-binding" evidence="2">
    <location>
        <begin position="11"/>
        <end position="177"/>
    </location>
</feature>
<dbReference type="InterPro" id="IPR016040">
    <property type="entry name" value="NAD(P)-bd_dom"/>
</dbReference>
<evidence type="ECO:0000313" key="3">
    <source>
        <dbReference type="EMBL" id="MDH0739533.1"/>
    </source>
</evidence>
<dbReference type="RefSeq" id="WP_279997154.1">
    <property type="nucleotide sequence ID" value="NZ_JAOCDZ010000026.1"/>
</dbReference>
<dbReference type="EMBL" id="JAOCDZ010000026">
    <property type="protein sequence ID" value="MDH0739533.1"/>
    <property type="molecule type" value="Genomic_DNA"/>
</dbReference>
<dbReference type="AlphaFoldDB" id="A0AA42LTZ3"/>
<keyword evidence="1" id="KW-0521">NADP</keyword>